<dbReference type="STRING" id="57664.SAMN05661003_10944"/>
<evidence type="ECO:0000259" key="8">
    <source>
        <dbReference type="PROSITE" id="PS50885"/>
    </source>
</evidence>
<protein>
    <recommendedName>
        <fullName evidence="3">histidine kinase</fullName>
        <ecNumber evidence="3">2.7.13.3</ecNumber>
    </recommendedName>
</protein>
<evidence type="ECO:0000256" key="6">
    <source>
        <dbReference type="ARBA" id="ARBA00022777"/>
    </source>
</evidence>
<dbReference type="EC" id="2.7.13.3" evidence="3"/>
<keyword evidence="7" id="KW-1133">Transmembrane helix</keyword>
<dbReference type="RefSeq" id="WP_092078608.1">
    <property type="nucleotide sequence ID" value="NZ_FNAQ01000009.1"/>
</dbReference>
<dbReference type="Pfam" id="PF00672">
    <property type="entry name" value="HAMP"/>
    <property type="match status" value="1"/>
</dbReference>
<dbReference type="GO" id="GO:0007234">
    <property type="term" value="P:osmosensory signaling via phosphorelay pathway"/>
    <property type="evidence" value="ECO:0007669"/>
    <property type="project" value="TreeGrafter"/>
</dbReference>
<keyword evidence="6" id="KW-0418">Kinase</keyword>
<dbReference type="InterPro" id="IPR003660">
    <property type="entry name" value="HAMP_dom"/>
</dbReference>
<proteinExistence type="predicted"/>
<dbReference type="Pfam" id="PF11845">
    <property type="entry name" value="Tll0287-like"/>
    <property type="match status" value="1"/>
</dbReference>
<dbReference type="InterPro" id="IPR003594">
    <property type="entry name" value="HATPase_dom"/>
</dbReference>
<dbReference type="Gene3D" id="3.30.565.10">
    <property type="entry name" value="Histidine kinase-like ATPase, C-terminal domain"/>
    <property type="match status" value="1"/>
</dbReference>
<sequence>MGLKSKLSLLVLTCYALFLLASGWVEYCKLEGIARHQILQQARDVKNLMMATRYVYHHQFLASGVDLTPATLGFLPAHALARISERFNQAQKSGLLFNNVSAMPRNPANQADPAEQQLIDYFRHHPQQTEYFERVDGANSYFQYAAPIWVEDYCLECHGEAALAPPTIRSRYSSGFGYRVGDLRGIISVRVPSRLTAQFVRAYLHQTLPLALLSGLLLFAFLALVLNRLVLRRLGSLLGVTRALREGDYQQRSRMTEQQGCDEIDRLGADIDRMASAIGEREAALRAVAQRLARGQRMARLAYWDYSATAGLRVSPQMLALFGLQCWPDDDLAALPGSQRRVSLRRLLRVVRPAERQRLYHHLRQARFSGTFTAIELPLELAGAAPRQVRIDAEVGGGETADLALAALHLSGTAQDVSEVFRAQQRIRELHAALEEQVNQRICALQQGNQQQQDFCLALAETLHRPLGVLSRQPAASPMEAAAALARLERLVADLHDYLELGHCSLHKQSCDLTALVEERLAASGLRQRAGLQLRLASLPPAQADPAALRRLWDVLFTLVTWRTATQPAVEIQIGSRSLEGETHYYLRDNGPAWPASGCEEASFFKPFACPALADHPAASGLELAIAWRIVQRHGGRLWYSNEDPQGASFAFTLPLGANQPDVVAVS</sequence>
<dbReference type="GO" id="GO:0000156">
    <property type="term" value="F:phosphorelay response regulator activity"/>
    <property type="evidence" value="ECO:0007669"/>
    <property type="project" value="TreeGrafter"/>
</dbReference>
<dbReference type="Pfam" id="PF02518">
    <property type="entry name" value="HATPase_c"/>
    <property type="match status" value="1"/>
</dbReference>
<keyword evidence="7" id="KW-0812">Transmembrane</keyword>
<dbReference type="PROSITE" id="PS50885">
    <property type="entry name" value="HAMP"/>
    <property type="match status" value="1"/>
</dbReference>
<comment type="catalytic activity">
    <reaction evidence="1">
        <text>ATP + protein L-histidine = ADP + protein N-phospho-L-histidine.</text>
        <dbReference type="EC" id="2.7.13.3"/>
    </reaction>
</comment>
<dbReference type="Proteomes" id="UP000243205">
    <property type="component" value="Unassembled WGS sequence"/>
</dbReference>
<dbReference type="AlphaFoldDB" id="A0A1G7CD68"/>
<evidence type="ECO:0000313" key="10">
    <source>
        <dbReference type="Proteomes" id="UP000243205"/>
    </source>
</evidence>
<feature type="transmembrane region" description="Helical" evidence="7">
    <location>
        <begin position="208"/>
        <end position="226"/>
    </location>
</feature>
<feature type="domain" description="HAMP" evidence="8">
    <location>
        <begin position="228"/>
        <end position="283"/>
    </location>
</feature>
<dbReference type="GO" id="GO:0004673">
    <property type="term" value="F:protein histidine kinase activity"/>
    <property type="evidence" value="ECO:0007669"/>
    <property type="project" value="UniProtKB-EC"/>
</dbReference>
<dbReference type="PANTHER" id="PTHR42878">
    <property type="entry name" value="TWO-COMPONENT HISTIDINE KINASE"/>
    <property type="match status" value="1"/>
</dbReference>
<keyword evidence="5" id="KW-0808">Transferase</keyword>
<dbReference type="GO" id="GO:0030295">
    <property type="term" value="F:protein kinase activator activity"/>
    <property type="evidence" value="ECO:0007669"/>
    <property type="project" value="TreeGrafter"/>
</dbReference>
<organism evidence="9 10">
    <name type="scientific">Desulfuromonas thiophila</name>
    <dbReference type="NCBI Taxonomy" id="57664"/>
    <lineage>
        <taxon>Bacteria</taxon>
        <taxon>Pseudomonadati</taxon>
        <taxon>Thermodesulfobacteriota</taxon>
        <taxon>Desulfuromonadia</taxon>
        <taxon>Desulfuromonadales</taxon>
        <taxon>Desulfuromonadaceae</taxon>
        <taxon>Desulfuromonas</taxon>
    </lineage>
</organism>
<evidence type="ECO:0000313" key="9">
    <source>
        <dbReference type="EMBL" id="SDE37249.1"/>
    </source>
</evidence>
<dbReference type="Gene3D" id="6.10.340.10">
    <property type="match status" value="1"/>
</dbReference>
<dbReference type="CDD" id="cd06225">
    <property type="entry name" value="HAMP"/>
    <property type="match status" value="1"/>
</dbReference>
<evidence type="ECO:0000256" key="7">
    <source>
        <dbReference type="SAM" id="Phobius"/>
    </source>
</evidence>
<dbReference type="OrthoDB" id="5524356at2"/>
<gene>
    <name evidence="9" type="ORF">SAMN05661003_10944</name>
</gene>
<dbReference type="PANTHER" id="PTHR42878:SF14">
    <property type="entry name" value="OSMOLARITY TWO-COMPONENT SYSTEM PROTEIN SSK1"/>
    <property type="match status" value="1"/>
</dbReference>
<evidence type="ECO:0000256" key="3">
    <source>
        <dbReference type="ARBA" id="ARBA00012438"/>
    </source>
</evidence>
<keyword evidence="10" id="KW-1185">Reference proteome</keyword>
<name>A0A1G7CD68_9BACT</name>
<reference evidence="10" key="1">
    <citation type="submission" date="2016-10" db="EMBL/GenBank/DDBJ databases">
        <authorList>
            <person name="Varghese N."/>
            <person name="Submissions S."/>
        </authorList>
    </citation>
    <scope>NUCLEOTIDE SEQUENCE [LARGE SCALE GENOMIC DNA]</scope>
    <source>
        <strain evidence="10">DSM 8987</strain>
    </source>
</reference>
<evidence type="ECO:0000256" key="1">
    <source>
        <dbReference type="ARBA" id="ARBA00000085"/>
    </source>
</evidence>
<dbReference type="InterPro" id="IPR021796">
    <property type="entry name" value="Tll0287-like_dom"/>
</dbReference>
<evidence type="ECO:0000256" key="4">
    <source>
        <dbReference type="ARBA" id="ARBA00022553"/>
    </source>
</evidence>
<dbReference type="SUPFAM" id="SSF55874">
    <property type="entry name" value="ATPase domain of HSP90 chaperone/DNA topoisomerase II/histidine kinase"/>
    <property type="match status" value="1"/>
</dbReference>
<dbReference type="SMART" id="SM00304">
    <property type="entry name" value="HAMP"/>
    <property type="match status" value="1"/>
</dbReference>
<evidence type="ECO:0000256" key="2">
    <source>
        <dbReference type="ARBA" id="ARBA00004370"/>
    </source>
</evidence>
<dbReference type="InterPro" id="IPR036890">
    <property type="entry name" value="HATPase_C_sf"/>
</dbReference>
<keyword evidence="7" id="KW-0472">Membrane</keyword>
<accession>A0A1G7CD68</accession>
<comment type="subcellular location">
    <subcellularLocation>
        <location evidence="2">Membrane</location>
    </subcellularLocation>
</comment>
<dbReference type="GO" id="GO:0016020">
    <property type="term" value="C:membrane"/>
    <property type="evidence" value="ECO:0007669"/>
    <property type="project" value="UniProtKB-SubCell"/>
</dbReference>
<keyword evidence="4" id="KW-0597">Phosphoprotein</keyword>
<dbReference type="EMBL" id="FNAQ01000009">
    <property type="protein sequence ID" value="SDE37249.1"/>
    <property type="molecule type" value="Genomic_DNA"/>
</dbReference>
<dbReference type="InterPro" id="IPR050351">
    <property type="entry name" value="BphY/WalK/GraS-like"/>
</dbReference>
<evidence type="ECO:0000256" key="5">
    <source>
        <dbReference type="ARBA" id="ARBA00022679"/>
    </source>
</evidence>